<name>M1NLI8_9VIRU</name>
<evidence type="ECO:0000313" key="4">
    <source>
        <dbReference type="Proteomes" id="UP000241071"/>
    </source>
</evidence>
<dbReference type="Proteomes" id="UP000241071">
    <property type="component" value="Segment"/>
</dbReference>
<evidence type="ECO:0000313" key="3">
    <source>
        <dbReference type="EMBL" id="AGF84870.1"/>
    </source>
</evidence>
<dbReference type="Pfam" id="PF00023">
    <property type="entry name" value="Ank"/>
    <property type="match status" value="1"/>
</dbReference>
<accession>M1NLI8</accession>
<protein>
    <submittedName>
        <fullName evidence="3">Repeat protein</fullName>
    </submittedName>
</protein>
<reference evidence="3 4" key="1">
    <citation type="submission" date="2012-10" db="EMBL/GenBank/DDBJ databases">
        <title>Complete genome sequence of Moumouvirus goulette.</title>
        <authorList>
            <person name="Fournous G."/>
            <person name="Bougalmi M."/>
            <person name="Colson P."/>
        </authorList>
    </citation>
    <scope>NUCLEOTIDE SEQUENCE [LARGE SCALE GENOMIC DNA]</scope>
</reference>
<gene>
    <name evidence="3" type="ORF">glt_00061</name>
</gene>
<dbReference type="InterPro" id="IPR036770">
    <property type="entry name" value="Ankyrin_rpt-contain_sf"/>
</dbReference>
<dbReference type="EMBL" id="KC008572">
    <property type="protein sequence ID" value="AGF84870.1"/>
    <property type="molecule type" value="Genomic_DNA"/>
</dbReference>
<sequence length="454" mass="53896">MPKFKYCLSCRYKNRILEHCKKFGKYHKLYFTKNDYIIIKFCDDDDYKYIEINVNDMVDFMKFVMLRNYHCGGVYDYYRKTDMKDIPLANTKKENNLSSNLSDFDLDEDDENLTCEHNCKHRQYTMEYVRYMFKHNMIDHIKLFLKKSKTYDDYEGLFYSLSLLEEEDVKGYDEYSCEIISSSLELSNYKTSKYVICNVYAEPYRILDYLSGDLKLSEIRKYLRICTSKKYFESVSNAQCEDQFLNLTRTLWSILYYDDVNIFKFIVEEFYKVKNRVDEKYQKDYIFDLKIIPQILKLNGDKSNIVKFLTEGRVNIQARVNEALINFCRQDFKMVKFLIKFGANIRVRNDESLNQASKYGQIDIVQYLVNKGANINADNDKALISACSRNHLDVVKYLVKNGANIYADNKKALIIVTKRLKAGNGSNEIINFFKENGVDFNLINDFFCENWRSA</sequence>
<dbReference type="Pfam" id="PF12796">
    <property type="entry name" value="Ank_2"/>
    <property type="match status" value="1"/>
</dbReference>
<organism evidence="3 4">
    <name type="scientific">Moumouvirus goulette</name>
    <dbReference type="NCBI Taxonomy" id="1247379"/>
    <lineage>
        <taxon>Viruses</taxon>
        <taxon>Varidnaviria</taxon>
        <taxon>Bamfordvirae</taxon>
        <taxon>Nucleocytoviricota</taxon>
        <taxon>Megaviricetes</taxon>
        <taxon>Imitervirales</taxon>
        <taxon>Mimiviridae</taxon>
        <taxon>Megamimivirinae</taxon>
        <taxon>Moumouvirus</taxon>
        <taxon>Moumouvirus goulettemassiliense</taxon>
    </lineage>
</organism>
<dbReference type="PROSITE" id="PS50088">
    <property type="entry name" value="ANK_REPEAT"/>
    <property type="match status" value="2"/>
</dbReference>
<dbReference type="Gene3D" id="1.25.40.20">
    <property type="entry name" value="Ankyrin repeat-containing domain"/>
    <property type="match status" value="1"/>
</dbReference>
<dbReference type="SUPFAM" id="SSF48403">
    <property type="entry name" value="Ankyrin repeat"/>
    <property type="match status" value="1"/>
</dbReference>
<dbReference type="PROSITE" id="PS50297">
    <property type="entry name" value="ANK_REP_REGION"/>
    <property type="match status" value="2"/>
</dbReference>
<dbReference type="PANTHER" id="PTHR24188">
    <property type="entry name" value="ANKYRIN REPEAT PROTEIN"/>
    <property type="match status" value="1"/>
</dbReference>
<keyword evidence="1" id="KW-0677">Repeat</keyword>
<dbReference type="SMART" id="SM00248">
    <property type="entry name" value="ANK"/>
    <property type="match status" value="4"/>
</dbReference>
<keyword evidence="2" id="KW-0040">ANK repeat</keyword>
<dbReference type="PANTHER" id="PTHR24188:SF29">
    <property type="entry name" value="GH09064P"/>
    <property type="match status" value="1"/>
</dbReference>
<dbReference type="InterPro" id="IPR002110">
    <property type="entry name" value="Ankyrin_rpt"/>
</dbReference>
<keyword evidence="4" id="KW-1185">Reference proteome</keyword>
<evidence type="ECO:0000256" key="2">
    <source>
        <dbReference type="ARBA" id="ARBA00023043"/>
    </source>
</evidence>
<evidence type="ECO:0000256" key="1">
    <source>
        <dbReference type="ARBA" id="ARBA00022737"/>
    </source>
</evidence>
<proteinExistence type="predicted"/>